<gene>
    <name evidence="1" type="ORF">BT246_12030</name>
</gene>
<evidence type="ECO:0008006" key="3">
    <source>
        <dbReference type="Google" id="ProtNLM"/>
    </source>
</evidence>
<protein>
    <recommendedName>
        <fullName evidence="3">DUF1904 family protein</fullName>
    </recommendedName>
</protein>
<name>A0A9W3S7X3_BACTU</name>
<dbReference type="Gene3D" id="3.30.429.10">
    <property type="entry name" value="Macrophage Migration Inhibitory Factor"/>
    <property type="match status" value="1"/>
</dbReference>
<dbReference type="InterPro" id="IPR015017">
    <property type="entry name" value="DUF1904"/>
</dbReference>
<dbReference type="AlphaFoldDB" id="A0A9W3S7X3"/>
<sequence length="124" mass="14205">MMWANIKLSKGGIYMPHIVFRGITTEQLKHISKPLVEELAEICECGTDNFTLELPSSTFIFNGEEIEAFPLIEVKWFERGQEIRDRFAKAITTYVMDFGLPEVEVVFTVFTESAYYINGKHCAS</sequence>
<accession>A0A9W3S7X3</accession>
<dbReference type="SUPFAM" id="SSF55331">
    <property type="entry name" value="Tautomerase/MIF"/>
    <property type="match status" value="1"/>
</dbReference>
<dbReference type="Proteomes" id="UP000092743">
    <property type="component" value="Chromosome"/>
</dbReference>
<dbReference type="EMBL" id="CP015350">
    <property type="protein sequence ID" value="ANS46598.1"/>
    <property type="molecule type" value="Genomic_DNA"/>
</dbReference>
<evidence type="ECO:0000313" key="2">
    <source>
        <dbReference type="Proteomes" id="UP000092743"/>
    </source>
</evidence>
<reference evidence="1 2" key="1">
    <citation type="submission" date="2016-04" db="EMBL/GenBank/DDBJ databases">
        <title>High quality genome of the nematocidal Bacillus thuringiensis MYBT18246.</title>
        <authorList>
            <person name="Hollensteiner J."/>
            <person name="Poehlein A."/>
            <person name="Sproeer C."/>
            <person name="Bunk B."/>
            <person name="Rosenstiel P."/>
            <person name="Schulenburg H."/>
            <person name="Liesegang H."/>
        </authorList>
    </citation>
    <scope>NUCLEOTIDE SEQUENCE [LARGE SCALE GENOMIC DNA]</scope>
    <source>
        <strain evidence="1 2">MYBT18246</strain>
    </source>
</reference>
<dbReference type="InterPro" id="IPR014347">
    <property type="entry name" value="Tautomerase/MIF_sf"/>
</dbReference>
<evidence type="ECO:0000313" key="1">
    <source>
        <dbReference type="EMBL" id="ANS46598.1"/>
    </source>
</evidence>
<dbReference type="Pfam" id="PF08921">
    <property type="entry name" value="DUF1904"/>
    <property type="match status" value="1"/>
</dbReference>
<organism evidence="1 2">
    <name type="scientific">Bacillus thuringiensis</name>
    <dbReference type="NCBI Taxonomy" id="1428"/>
    <lineage>
        <taxon>Bacteria</taxon>
        <taxon>Bacillati</taxon>
        <taxon>Bacillota</taxon>
        <taxon>Bacilli</taxon>
        <taxon>Bacillales</taxon>
        <taxon>Bacillaceae</taxon>
        <taxon>Bacillus</taxon>
        <taxon>Bacillus cereus group</taxon>
    </lineage>
</organism>
<proteinExistence type="predicted"/>